<gene>
    <name evidence="2" type="ORF">C2E21_9284</name>
</gene>
<feature type="compositionally biased region" description="Basic residues" evidence="1">
    <location>
        <begin position="80"/>
        <end position="98"/>
    </location>
</feature>
<evidence type="ECO:0000313" key="2">
    <source>
        <dbReference type="EMBL" id="PRW18325.1"/>
    </source>
</evidence>
<evidence type="ECO:0000313" key="3">
    <source>
        <dbReference type="Proteomes" id="UP000239899"/>
    </source>
</evidence>
<feature type="region of interest" description="Disordered" evidence="1">
    <location>
        <begin position="76"/>
        <end position="98"/>
    </location>
</feature>
<dbReference type="EMBL" id="LHPG02000026">
    <property type="protein sequence ID" value="PRW18325.1"/>
    <property type="molecule type" value="Genomic_DNA"/>
</dbReference>
<feature type="region of interest" description="Disordered" evidence="1">
    <location>
        <begin position="27"/>
        <end position="55"/>
    </location>
</feature>
<comment type="caution">
    <text evidence="2">The sequence shown here is derived from an EMBL/GenBank/DDBJ whole genome shotgun (WGS) entry which is preliminary data.</text>
</comment>
<keyword evidence="3" id="KW-1185">Reference proteome</keyword>
<protein>
    <submittedName>
        <fullName evidence="2">Uncharacterized protein</fullName>
    </submittedName>
</protein>
<sequence length="98" mass="10614">MEAKTVKPVLGGIPLVVETSGAAFSCAAPPRLDTPSPDAGEETPHNMRRRSASLWRRTTDDGDMLEMEYARKKLGLTPSGKKKKGLLGMFSRKKNGGQ</sequence>
<organism evidence="2 3">
    <name type="scientific">Chlorella sorokiniana</name>
    <name type="common">Freshwater green alga</name>
    <dbReference type="NCBI Taxonomy" id="3076"/>
    <lineage>
        <taxon>Eukaryota</taxon>
        <taxon>Viridiplantae</taxon>
        <taxon>Chlorophyta</taxon>
        <taxon>core chlorophytes</taxon>
        <taxon>Trebouxiophyceae</taxon>
        <taxon>Chlorellales</taxon>
        <taxon>Chlorellaceae</taxon>
        <taxon>Chlorella clade</taxon>
        <taxon>Chlorella</taxon>
    </lineage>
</organism>
<dbReference type="AlphaFoldDB" id="A0A2P6TBS5"/>
<dbReference type="Proteomes" id="UP000239899">
    <property type="component" value="Unassembled WGS sequence"/>
</dbReference>
<evidence type="ECO:0000256" key="1">
    <source>
        <dbReference type="SAM" id="MobiDB-lite"/>
    </source>
</evidence>
<dbReference type="OrthoDB" id="10298158at2759"/>
<accession>A0A2P6TBS5</accession>
<proteinExistence type="predicted"/>
<reference evidence="2 3" key="1">
    <citation type="journal article" date="2018" name="Plant J.">
        <title>Genome sequences of Chlorella sorokiniana UTEX 1602 and Micractinium conductrix SAG 241.80: implications to maltose excretion by a green alga.</title>
        <authorList>
            <person name="Arriola M.B."/>
            <person name="Velmurugan N."/>
            <person name="Zhang Y."/>
            <person name="Plunkett M.H."/>
            <person name="Hondzo H."/>
            <person name="Barney B.M."/>
        </authorList>
    </citation>
    <scope>NUCLEOTIDE SEQUENCE [LARGE SCALE GENOMIC DNA]</scope>
    <source>
        <strain evidence="3">UTEX 1602</strain>
    </source>
</reference>
<name>A0A2P6TBS5_CHLSO</name>